<name>A0A5D4H131_9SPHI</name>
<feature type="transmembrane region" description="Helical" evidence="1">
    <location>
        <begin position="152"/>
        <end position="177"/>
    </location>
</feature>
<proteinExistence type="predicted"/>
<evidence type="ECO:0000256" key="1">
    <source>
        <dbReference type="SAM" id="Phobius"/>
    </source>
</evidence>
<gene>
    <name evidence="2" type="ORF">FXV77_14875</name>
</gene>
<dbReference type="AlphaFoldDB" id="A0A5D4H131"/>
<dbReference type="Proteomes" id="UP000322362">
    <property type="component" value="Unassembled WGS sequence"/>
</dbReference>
<dbReference type="RefSeq" id="WP_148920025.1">
    <property type="nucleotide sequence ID" value="NZ_VTAV01000011.1"/>
</dbReference>
<dbReference type="GO" id="GO:0005886">
    <property type="term" value="C:plasma membrane"/>
    <property type="evidence" value="ECO:0007669"/>
    <property type="project" value="UniProtKB-SubCell"/>
</dbReference>
<evidence type="ECO:0000313" key="3">
    <source>
        <dbReference type="Proteomes" id="UP000322362"/>
    </source>
</evidence>
<feature type="transmembrane region" description="Helical" evidence="1">
    <location>
        <begin position="231"/>
        <end position="251"/>
    </location>
</feature>
<evidence type="ECO:0000313" key="2">
    <source>
        <dbReference type="EMBL" id="TYR34751.1"/>
    </source>
</evidence>
<dbReference type="GO" id="GO:0140359">
    <property type="term" value="F:ABC-type transporter activity"/>
    <property type="evidence" value="ECO:0007669"/>
    <property type="project" value="InterPro"/>
</dbReference>
<reference evidence="2 3" key="1">
    <citation type="submission" date="2019-08" db="EMBL/GenBank/DDBJ databases">
        <title>Phlebobacter frassis gen. nov. sp. nov., a new member of family Sphingobacteriaceae isolated from sand fly rearing media.</title>
        <authorList>
            <person name="Kakumanu M.L."/>
            <person name="Marayati B.F."/>
            <person name="Wada-Katsumata A."/>
            <person name="Wasserberg G."/>
            <person name="Schal C."/>
            <person name="Apperson C.S."/>
            <person name="Ponnusamy L."/>
        </authorList>
    </citation>
    <scope>NUCLEOTIDE SEQUENCE [LARGE SCALE GENOMIC DNA]</scope>
    <source>
        <strain evidence="2 3">SSI9</strain>
    </source>
</reference>
<feature type="transmembrane region" description="Helical" evidence="1">
    <location>
        <begin position="20"/>
        <end position="36"/>
    </location>
</feature>
<sequence length="256" mass="29081">MNNKIIKYVISDLLRNRTILFYTLVLLALSLSIFLMEDNTDKGIASMLQLVLFVVPLVCIVFSTIYLYNSTEFIALLVSQPLKRQRIWLSIFIGLAVAMAFAFFVGVGIPTFIFAYSLSGVTLVIGGLLLSLIFVSIAMWTAVRIRDKSKGIGLAIILWLYFALIFDAMLLFILFQFADYPIEKMMIAVSMLNPIDISRILILLEIDLSAMMGYTGAIFRDFFGTHIGMLITWLVMFLWTALPLLFATRYFKKKDL</sequence>
<feature type="transmembrane region" description="Helical" evidence="1">
    <location>
        <begin position="48"/>
        <end position="68"/>
    </location>
</feature>
<keyword evidence="1" id="KW-0812">Transmembrane</keyword>
<dbReference type="EMBL" id="VTAV01000011">
    <property type="protein sequence ID" value="TYR34751.1"/>
    <property type="molecule type" value="Genomic_DNA"/>
</dbReference>
<keyword evidence="1" id="KW-0472">Membrane</keyword>
<keyword evidence="1" id="KW-1133">Transmembrane helix</keyword>
<feature type="transmembrane region" description="Helical" evidence="1">
    <location>
        <begin position="113"/>
        <end position="140"/>
    </location>
</feature>
<keyword evidence="3" id="KW-1185">Reference proteome</keyword>
<organism evidence="2 3">
    <name type="scientific">Sphingobacterium phlebotomi</name>
    <dbReference type="NCBI Taxonomy" id="2605433"/>
    <lineage>
        <taxon>Bacteria</taxon>
        <taxon>Pseudomonadati</taxon>
        <taxon>Bacteroidota</taxon>
        <taxon>Sphingobacteriia</taxon>
        <taxon>Sphingobacteriales</taxon>
        <taxon>Sphingobacteriaceae</taxon>
        <taxon>Sphingobacterium</taxon>
    </lineage>
</organism>
<feature type="transmembrane region" description="Helical" evidence="1">
    <location>
        <begin position="88"/>
        <end position="107"/>
    </location>
</feature>
<comment type="caution">
    <text evidence="2">The sequence shown here is derived from an EMBL/GenBank/DDBJ whole genome shotgun (WGS) entry which is preliminary data.</text>
</comment>
<accession>A0A5D4H131</accession>
<protein>
    <submittedName>
        <fullName evidence="2">ABC transporter permease subunit</fullName>
    </submittedName>
</protein>
<dbReference type="Pfam" id="PF12679">
    <property type="entry name" value="ABC2_membrane_2"/>
    <property type="match status" value="1"/>
</dbReference>